<protein>
    <recommendedName>
        <fullName evidence="3">AMP-dependent synthetase/ligase domain-containing protein</fullName>
    </recommendedName>
</protein>
<dbReference type="AlphaFoldDB" id="A0A3B0QYM5"/>
<feature type="domain" description="AMP-dependent synthetase/ligase" evidence="3">
    <location>
        <begin position="22"/>
        <end position="386"/>
    </location>
</feature>
<dbReference type="GO" id="GO:0004467">
    <property type="term" value="F:long-chain fatty acid-CoA ligase activity"/>
    <property type="evidence" value="ECO:0007669"/>
    <property type="project" value="TreeGrafter"/>
</dbReference>
<sequence>MKELHSTYQLGEIIPNIATFLKRNATNFSDKYVYKEKDANGIYRGIIWEHFYNDIKKITGNLKQLGFKKGDKMILFSSNCLEMLELELAIMACGGIAVPIFSHFKQVTAQLLINHSNATWMAVGGQEQMDNIGGELTQIKSIFHFDTVDDNRYKNLIPFSYLQKTTPQNDESSLNETIPPDTIGLNMYTSGTMGTPKCVQLTHKNILSQQAALDIIWDVDENDRFLAYLPWHHSFGGIFELFTILYSGATYYLESSFGKDVDSIFENWKLVQPTIFFSVPKVYQALYLKTLASKEAEDSFFNSGLKFIFTAAASLPEKLSREFQKRDIPVIEGWGLTETSPCCTVTNPNVKRATGVVGNPIPGVSVRIGDEEEIQVKGPNVMVEYYHNDEANEDIFTKDGWYKTGDVGEITETGIKLISRKDRIFKLSNGEKVVPTDLEKVIQLKCHYVQHVIISGSGEDYPVALIFPNNKMLKNPDYQISPEEGCFCPRNLNELGKCLQGCLHDANCDIKQKFSKIKLAAIIDSELSLEDQTLTPSMKVAPKNVLEKYKDHLVNMYGENVPTEEEVYVVKLDVKNKIARANV</sequence>
<dbReference type="InterPro" id="IPR042099">
    <property type="entry name" value="ANL_N_sf"/>
</dbReference>
<dbReference type="Gene3D" id="3.40.50.12780">
    <property type="entry name" value="N-terminal domain of ligase-like"/>
    <property type="match status" value="1"/>
</dbReference>
<evidence type="ECO:0000313" key="4">
    <source>
        <dbReference type="EMBL" id="VAV84577.1"/>
    </source>
</evidence>
<keyword evidence="2" id="KW-0067">ATP-binding</keyword>
<dbReference type="GO" id="GO:0016020">
    <property type="term" value="C:membrane"/>
    <property type="evidence" value="ECO:0007669"/>
    <property type="project" value="TreeGrafter"/>
</dbReference>
<evidence type="ECO:0000256" key="2">
    <source>
        <dbReference type="ARBA" id="ARBA00022840"/>
    </source>
</evidence>
<gene>
    <name evidence="4" type="ORF">MNBD_BACTEROID02-544</name>
</gene>
<proteinExistence type="predicted"/>
<reference evidence="4" key="1">
    <citation type="submission" date="2018-06" db="EMBL/GenBank/DDBJ databases">
        <authorList>
            <person name="Zhirakovskaya E."/>
        </authorList>
    </citation>
    <scope>NUCLEOTIDE SEQUENCE</scope>
</reference>
<dbReference type="InterPro" id="IPR000873">
    <property type="entry name" value="AMP-dep_synth/lig_dom"/>
</dbReference>
<dbReference type="GO" id="GO:0005524">
    <property type="term" value="F:ATP binding"/>
    <property type="evidence" value="ECO:0007669"/>
    <property type="project" value="UniProtKB-KW"/>
</dbReference>
<organism evidence="4">
    <name type="scientific">hydrothermal vent metagenome</name>
    <dbReference type="NCBI Taxonomy" id="652676"/>
    <lineage>
        <taxon>unclassified sequences</taxon>
        <taxon>metagenomes</taxon>
        <taxon>ecological metagenomes</taxon>
    </lineage>
</organism>
<keyword evidence="1" id="KW-0547">Nucleotide-binding</keyword>
<dbReference type="Pfam" id="PF00501">
    <property type="entry name" value="AMP-binding"/>
    <property type="match status" value="1"/>
</dbReference>
<dbReference type="EMBL" id="UOEB01000169">
    <property type="protein sequence ID" value="VAV84577.1"/>
    <property type="molecule type" value="Genomic_DNA"/>
</dbReference>
<accession>A0A3B0QYM5</accession>
<name>A0A3B0QYM5_9ZZZZ</name>
<evidence type="ECO:0000259" key="3">
    <source>
        <dbReference type="Pfam" id="PF00501"/>
    </source>
</evidence>
<evidence type="ECO:0000256" key="1">
    <source>
        <dbReference type="ARBA" id="ARBA00022741"/>
    </source>
</evidence>
<dbReference type="Pfam" id="PF23562">
    <property type="entry name" value="AMP-binding_C_3"/>
    <property type="match status" value="1"/>
</dbReference>
<dbReference type="PANTHER" id="PTHR43272">
    <property type="entry name" value="LONG-CHAIN-FATTY-ACID--COA LIGASE"/>
    <property type="match status" value="1"/>
</dbReference>
<dbReference type="SUPFAM" id="SSF56801">
    <property type="entry name" value="Acetyl-CoA synthetase-like"/>
    <property type="match status" value="1"/>
</dbReference>
<dbReference type="PANTHER" id="PTHR43272:SF33">
    <property type="entry name" value="AMP-BINDING DOMAIN-CONTAINING PROTEIN-RELATED"/>
    <property type="match status" value="1"/>
</dbReference>